<evidence type="ECO:0000256" key="7">
    <source>
        <dbReference type="ARBA" id="ARBA00023288"/>
    </source>
</evidence>
<dbReference type="AlphaFoldDB" id="H6NCL9"/>
<keyword evidence="11" id="KW-1185">Reference proteome</keyword>
<dbReference type="Pfam" id="PF05504">
    <property type="entry name" value="Spore_GerAC"/>
    <property type="match status" value="1"/>
</dbReference>
<reference evidence="10 11" key="1">
    <citation type="journal article" date="2012" name="J. Bacteriol.">
        <title>Complete Genome Sequence of Paenibacillus mucilaginosus 3016, a Bacterium Functional as Microbial Fertilizer.</title>
        <authorList>
            <person name="Ma M."/>
            <person name="Wang Z."/>
            <person name="Li L."/>
            <person name="Jiang X."/>
            <person name="Guan D."/>
            <person name="Cao F."/>
            <person name="Chen H."/>
            <person name="Wang X."/>
            <person name="Shen D."/>
            <person name="Du B."/>
            <person name="Li J."/>
        </authorList>
    </citation>
    <scope>NUCLEOTIDE SEQUENCE [LARGE SCALE GENOMIC DNA]</scope>
    <source>
        <strain evidence="10 11">3016</strain>
    </source>
</reference>
<protein>
    <submittedName>
        <fullName evidence="10">Germination protein, GerC family</fullName>
    </submittedName>
</protein>
<dbReference type="Proteomes" id="UP000007523">
    <property type="component" value="Chromosome"/>
</dbReference>
<evidence type="ECO:0000256" key="1">
    <source>
        <dbReference type="ARBA" id="ARBA00004635"/>
    </source>
</evidence>
<dbReference type="InterPro" id="IPR038501">
    <property type="entry name" value="Spore_GerAC_C_sf"/>
</dbReference>
<evidence type="ECO:0000256" key="2">
    <source>
        <dbReference type="ARBA" id="ARBA00007886"/>
    </source>
</evidence>
<dbReference type="HOGENOM" id="CLU_051140_0_0_9"/>
<evidence type="ECO:0000256" key="3">
    <source>
        <dbReference type="ARBA" id="ARBA00022544"/>
    </source>
</evidence>
<dbReference type="InterPro" id="IPR008844">
    <property type="entry name" value="Spore_GerAC-like"/>
</dbReference>
<feature type="domain" description="Spore germination GerAC-like C-terminal" evidence="8">
    <location>
        <begin position="227"/>
        <end position="392"/>
    </location>
</feature>
<proteinExistence type="inferred from homology"/>
<gene>
    <name evidence="10" type="ORF">PM3016_2048</name>
</gene>
<dbReference type="RefSeq" id="WP_014369382.1">
    <property type="nucleotide sequence ID" value="NC_016935.1"/>
</dbReference>
<keyword evidence="3" id="KW-0309">Germination</keyword>
<dbReference type="NCBIfam" id="TIGR02887">
    <property type="entry name" value="spore_ger_x_C"/>
    <property type="match status" value="1"/>
</dbReference>
<evidence type="ECO:0000256" key="6">
    <source>
        <dbReference type="ARBA" id="ARBA00023139"/>
    </source>
</evidence>
<dbReference type="InterPro" id="IPR046953">
    <property type="entry name" value="Spore_GerAC-like_C"/>
</dbReference>
<name>H6NCL9_9BACL</name>
<dbReference type="KEGG" id="pmq:PM3016_2048"/>
<dbReference type="Gene3D" id="3.30.300.210">
    <property type="entry name" value="Nutrient germinant receptor protein C, domain 3"/>
    <property type="match status" value="1"/>
</dbReference>
<organism evidence="10 11">
    <name type="scientific">Paenibacillus mucilaginosus 3016</name>
    <dbReference type="NCBI Taxonomy" id="1116391"/>
    <lineage>
        <taxon>Bacteria</taxon>
        <taxon>Bacillati</taxon>
        <taxon>Bacillota</taxon>
        <taxon>Bacilli</taxon>
        <taxon>Bacillales</taxon>
        <taxon>Paenibacillaceae</taxon>
        <taxon>Paenibacillus</taxon>
    </lineage>
</organism>
<dbReference type="EMBL" id="CP003235">
    <property type="protein sequence ID" value="AFC28948.1"/>
    <property type="molecule type" value="Genomic_DNA"/>
</dbReference>
<keyword evidence="4" id="KW-0732">Signal</keyword>
<evidence type="ECO:0000259" key="9">
    <source>
        <dbReference type="Pfam" id="PF25198"/>
    </source>
</evidence>
<comment type="subcellular location">
    <subcellularLocation>
        <location evidence="1">Membrane</location>
        <topology evidence="1">Lipid-anchor</topology>
    </subcellularLocation>
</comment>
<sequence>MKAGNLKRAFTLLWICLPGLVLLTGCWDRRELNEVSVALAAGIDMVDGGYEVTLQVVDPSQMSRNRSADRSPTLIVSEKDLTVYEAIRKITTKASRKMYAGHLQLLILDEKIAKQGIREALDLFFRDYEPRPSFNIVLSRGYSAKDILSIVTPFEVLPAADLYKSLQVSERAWAPTAAVNVVDLYQMLTKKGLEPVLTGITLIGDVDKGKKSDNVKQQTTYGEYQYKGIGVFRDDKLLGWLNESDSKAYSYVMNKVSSTVGKAKCPGGEGEFAVEVTEAKSSMKPMLVGGKPEMHIKLSVEGNIGEVTCAVDLKKEKDYLALEQAGRDTIHHIVDSGIRNSQQLYGVDIYGFGIAFHRKFPAQWHLWEKDWNSRFKEMHVLVEIDYHLRKLGKIISPLESLSKSE</sequence>
<evidence type="ECO:0000256" key="4">
    <source>
        <dbReference type="ARBA" id="ARBA00022729"/>
    </source>
</evidence>
<keyword evidence="6" id="KW-0564">Palmitate</keyword>
<dbReference type="PROSITE" id="PS51257">
    <property type="entry name" value="PROKAR_LIPOPROTEIN"/>
    <property type="match status" value="1"/>
</dbReference>
<accession>H6NCL9</accession>
<keyword evidence="5" id="KW-0472">Membrane</keyword>
<dbReference type="InterPro" id="IPR057336">
    <property type="entry name" value="GerAC_N"/>
</dbReference>
<evidence type="ECO:0000259" key="8">
    <source>
        <dbReference type="Pfam" id="PF05504"/>
    </source>
</evidence>
<keyword evidence="7" id="KW-0449">Lipoprotein</keyword>
<dbReference type="GO" id="GO:0016020">
    <property type="term" value="C:membrane"/>
    <property type="evidence" value="ECO:0007669"/>
    <property type="project" value="UniProtKB-SubCell"/>
</dbReference>
<dbReference type="Pfam" id="PF25198">
    <property type="entry name" value="Spore_GerAC_N"/>
    <property type="match status" value="1"/>
</dbReference>
<comment type="similarity">
    <text evidence="2">Belongs to the GerABKC lipoprotein family.</text>
</comment>
<dbReference type="GO" id="GO:0009847">
    <property type="term" value="P:spore germination"/>
    <property type="evidence" value="ECO:0007669"/>
    <property type="project" value="InterPro"/>
</dbReference>
<dbReference type="PANTHER" id="PTHR35789:SF1">
    <property type="entry name" value="SPORE GERMINATION PROTEIN B3"/>
    <property type="match status" value="1"/>
</dbReference>
<evidence type="ECO:0000256" key="5">
    <source>
        <dbReference type="ARBA" id="ARBA00023136"/>
    </source>
</evidence>
<evidence type="ECO:0000313" key="10">
    <source>
        <dbReference type="EMBL" id="AFC28948.1"/>
    </source>
</evidence>
<feature type="domain" description="Spore germination protein N-terminal" evidence="9">
    <location>
        <begin position="28"/>
        <end position="201"/>
    </location>
</feature>
<dbReference type="PANTHER" id="PTHR35789">
    <property type="entry name" value="SPORE GERMINATION PROTEIN B3"/>
    <property type="match status" value="1"/>
</dbReference>
<dbReference type="STRING" id="1116391.PM3016_2048"/>
<evidence type="ECO:0000313" key="11">
    <source>
        <dbReference type="Proteomes" id="UP000007523"/>
    </source>
</evidence>